<dbReference type="eggNOG" id="COG1215">
    <property type="taxonomic scope" value="Bacteria"/>
</dbReference>
<reference evidence="2 3" key="1">
    <citation type="journal article" date="2008" name="PLoS Genet.">
        <title>Complete genome sequence of the complex carbohydrate-degrading marine bacterium, Saccharophagus degradans strain 2-40 T.</title>
        <authorList>
            <person name="Weiner R.M."/>
            <person name="Taylor L.E.II."/>
            <person name="Henrissat B."/>
            <person name="Hauser L."/>
            <person name="Land M."/>
            <person name="Coutinho P.M."/>
            <person name="Rancurel C."/>
            <person name="Saunders E.H."/>
            <person name="Longmire A.G."/>
            <person name="Zhang H."/>
            <person name="Bayer E.A."/>
            <person name="Gilbert H.J."/>
            <person name="Larimer F."/>
            <person name="Zhulin I.B."/>
            <person name="Ekborg N.A."/>
            <person name="Lamed R."/>
            <person name="Richardson P.M."/>
            <person name="Borovok I."/>
            <person name="Hutcheson S."/>
        </authorList>
    </citation>
    <scope>NUCLEOTIDE SEQUENCE [LARGE SCALE GENOMIC DNA]</scope>
    <source>
        <strain evidence="3">2-40 / ATCC 43961 / DSM 17024</strain>
    </source>
</reference>
<dbReference type="STRING" id="203122.Sde_3791"/>
<dbReference type="SUPFAM" id="SSF53448">
    <property type="entry name" value="Nucleotide-diphospho-sugar transferases"/>
    <property type="match status" value="1"/>
</dbReference>
<dbReference type="AlphaFoldDB" id="Q21E33"/>
<organism evidence="2 3">
    <name type="scientific">Saccharophagus degradans (strain 2-40 / ATCC 43961 / DSM 17024)</name>
    <dbReference type="NCBI Taxonomy" id="203122"/>
    <lineage>
        <taxon>Bacteria</taxon>
        <taxon>Pseudomonadati</taxon>
        <taxon>Pseudomonadota</taxon>
        <taxon>Gammaproteobacteria</taxon>
        <taxon>Cellvibrionales</taxon>
        <taxon>Cellvibrionaceae</taxon>
        <taxon>Saccharophagus</taxon>
    </lineage>
</organism>
<evidence type="ECO:0000259" key="1">
    <source>
        <dbReference type="Pfam" id="PF00535"/>
    </source>
</evidence>
<dbReference type="PANTHER" id="PTHR43685:SF2">
    <property type="entry name" value="GLYCOSYLTRANSFERASE 2-LIKE DOMAIN-CONTAINING PROTEIN"/>
    <property type="match status" value="1"/>
</dbReference>
<feature type="domain" description="Glycosyltransferase 2-like" evidence="1">
    <location>
        <begin position="9"/>
        <end position="147"/>
    </location>
</feature>
<dbReference type="CDD" id="cd00761">
    <property type="entry name" value="Glyco_tranf_GTA_type"/>
    <property type="match status" value="1"/>
</dbReference>
<keyword evidence="3" id="KW-1185">Reference proteome</keyword>
<keyword evidence="2" id="KW-0808">Transferase</keyword>
<dbReference type="KEGG" id="sde:Sde_3791"/>
<dbReference type="OrthoDB" id="9801954at2"/>
<dbReference type="RefSeq" id="WP_011470261.1">
    <property type="nucleotide sequence ID" value="NC_007912.1"/>
</dbReference>
<sequence>MSALEKTITVVIPLYNKAAHIVDTLKSILRQTTLPEEIIIVDDGSTDNSVKTLESFLAGVRARCDIRIIKQKNGGVSKARNTGIQHAKSNFIALLDADDSWAPDYLAEIKVLMGSFPDAGAYATNYYKLEGDKFIVPKIRFTKNGKHTGIMDDYFEIAARGDLPFMTSSICIRRSVLLYLGGFPEGEPMGEDQDVWAKLSLESSIAYSHKRVSHYHLDATNRACNSNAPKEECPFSKRLKMAVQVNQVKPSLRRHVLAYTATHLLHLAKQQIELGGFTEAENLLADERCSLLMLKKLRLKTKLAAYKMRGLVGRLVA</sequence>
<dbReference type="Pfam" id="PF00535">
    <property type="entry name" value="Glycos_transf_2"/>
    <property type="match status" value="1"/>
</dbReference>
<dbReference type="GO" id="GO:0016740">
    <property type="term" value="F:transferase activity"/>
    <property type="evidence" value="ECO:0007669"/>
    <property type="project" value="UniProtKB-KW"/>
</dbReference>
<dbReference type="Proteomes" id="UP000001947">
    <property type="component" value="Chromosome"/>
</dbReference>
<dbReference type="InterPro" id="IPR029044">
    <property type="entry name" value="Nucleotide-diphossugar_trans"/>
</dbReference>
<accession>Q21E33</accession>
<name>Q21E33_SACD2</name>
<dbReference type="CAZy" id="GT2">
    <property type="family name" value="Glycosyltransferase Family 2"/>
</dbReference>
<evidence type="ECO:0000313" key="2">
    <source>
        <dbReference type="EMBL" id="ABD83046.1"/>
    </source>
</evidence>
<dbReference type="InterPro" id="IPR001173">
    <property type="entry name" value="Glyco_trans_2-like"/>
</dbReference>
<evidence type="ECO:0000313" key="3">
    <source>
        <dbReference type="Proteomes" id="UP000001947"/>
    </source>
</evidence>
<proteinExistence type="predicted"/>
<dbReference type="Gene3D" id="3.90.550.10">
    <property type="entry name" value="Spore Coat Polysaccharide Biosynthesis Protein SpsA, Chain A"/>
    <property type="match status" value="1"/>
</dbReference>
<dbReference type="EMBL" id="CP000282">
    <property type="protein sequence ID" value="ABD83046.1"/>
    <property type="molecule type" value="Genomic_DNA"/>
</dbReference>
<dbReference type="HOGENOM" id="CLU_025996_0_0_6"/>
<dbReference type="InterPro" id="IPR050834">
    <property type="entry name" value="Glycosyltransf_2"/>
</dbReference>
<dbReference type="GeneID" id="98615394"/>
<gene>
    <name evidence="2" type="ordered locus">Sde_3791</name>
</gene>
<protein>
    <submittedName>
        <fullName evidence="2">B-glycosyltransferase-like protein</fullName>
    </submittedName>
</protein>
<dbReference type="PANTHER" id="PTHR43685">
    <property type="entry name" value="GLYCOSYLTRANSFERASE"/>
    <property type="match status" value="1"/>
</dbReference>